<organism evidence="3 4">
    <name type="scientific">Sulfurimonas diazotrophicus</name>
    <dbReference type="NCBI Taxonomy" id="3131939"/>
    <lineage>
        <taxon>Bacteria</taxon>
        <taxon>Pseudomonadati</taxon>
        <taxon>Campylobacterota</taxon>
        <taxon>Epsilonproteobacteria</taxon>
        <taxon>Campylobacterales</taxon>
        <taxon>Sulfurimonadaceae</taxon>
        <taxon>Sulfurimonas</taxon>
    </lineage>
</organism>
<dbReference type="PROSITE" id="PS51257">
    <property type="entry name" value="PROKAR_LIPOPROTEIN"/>
    <property type="match status" value="1"/>
</dbReference>
<evidence type="ECO:0000313" key="3">
    <source>
        <dbReference type="EMBL" id="XAU15151.1"/>
    </source>
</evidence>
<dbReference type="Proteomes" id="UP001447842">
    <property type="component" value="Chromosome"/>
</dbReference>
<dbReference type="RefSeq" id="WP_345972733.1">
    <property type="nucleotide sequence ID" value="NZ_CP147920.1"/>
</dbReference>
<keyword evidence="1" id="KW-0732">Signal</keyword>
<evidence type="ECO:0000256" key="1">
    <source>
        <dbReference type="SAM" id="SignalP"/>
    </source>
</evidence>
<keyword evidence="4" id="KW-1185">Reference proteome</keyword>
<dbReference type="InterPro" id="IPR012347">
    <property type="entry name" value="Ferritin-like"/>
</dbReference>
<dbReference type="Pfam" id="PF09968">
    <property type="entry name" value="DUF2202"/>
    <property type="match status" value="1"/>
</dbReference>
<evidence type="ECO:0000259" key="2">
    <source>
        <dbReference type="Pfam" id="PF09968"/>
    </source>
</evidence>
<dbReference type="InterPro" id="IPR019243">
    <property type="entry name" value="DUF2202"/>
</dbReference>
<sequence length="421" mass="45196">MKPLVYAFCAGAAALWLGGCGSASGGSATEVTAERGPMLYALVTDASGQQATMLSGGRYRFANDPVYPVTSLGGVIDINRNGMIDAGDLPAPELKLQTPQGLALTLVSSLAHKAQIATMLQNDFNLSETRLYNATPSGDSTIAAISDELYKYCVEHNVSDPSTLTLKIMQSLQAQIAARIGEYGSGEFNATKRERYLVRNELGLQTMTQAEADAMNRQLGEGDGTPLLSELNSTLRGTLAFMWNEEKMAKELYLALHAEWPHREFYNIAMMSESQHQAAIASLLQAYDINITDIDGEHAHYSAEELQAYGSGIFPNAAVQSLYDELYAKGVQSDRDALETGCMVEVTDVNDLNVNIALAAAAEADDLAATFTTLRKGSYNHYWAFDGALKVLGVSEGCCVLGETFCKTPEAYPDTRGGGGA</sequence>
<dbReference type="Gene3D" id="1.20.1260.10">
    <property type="match status" value="1"/>
</dbReference>
<feature type="domain" description="DUF2202" evidence="2">
    <location>
        <begin position="239"/>
        <end position="389"/>
    </location>
</feature>
<proteinExistence type="predicted"/>
<reference evidence="3 4" key="1">
    <citation type="submission" date="2024-03" db="EMBL/GenBank/DDBJ databases">
        <title>Sulfurimonas sp. HSL3-1.</title>
        <authorList>
            <person name="Wang S."/>
        </authorList>
    </citation>
    <scope>NUCLEOTIDE SEQUENCE [LARGE SCALE GENOMIC DNA]</scope>
    <source>
        <strain evidence="3 4">HSL3-1</strain>
    </source>
</reference>
<feature type="signal peptide" evidence="1">
    <location>
        <begin position="1"/>
        <end position="25"/>
    </location>
</feature>
<protein>
    <submittedName>
        <fullName evidence="3">DUF2202 domain-containing protein</fullName>
    </submittedName>
</protein>
<name>A0ABZ3HA90_9BACT</name>
<evidence type="ECO:0000313" key="4">
    <source>
        <dbReference type="Proteomes" id="UP001447842"/>
    </source>
</evidence>
<accession>A0ABZ3HA90</accession>
<feature type="chain" id="PRO_5046017615" evidence="1">
    <location>
        <begin position="26"/>
        <end position="421"/>
    </location>
</feature>
<dbReference type="EMBL" id="CP147920">
    <property type="protein sequence ID" value="XAU15151.1"/>
    <property type="molecule type" value="Genomic_DNA"/>
</dbReference>
<gene>
    <name evidence="3" type="ORF">WCY31_00260</name>
</gene>